<feature type="domain" description="ABC transmembrane type-1" evidence="10">
    <location>
        <begin position="64"/>
        <end position="267"/>
    </location>
</feature>
<dbReference type="Proteomes" id="UP000197156">
    <property type="component" value="Chromosome"/>
</dbReference>
<evidence type="ECO:0000256" key="9">
    <source>
        <dbReference type="RuleBase" id="RU363043"/>
    </source>
</evidence>
<dbReference type="Pfam" id="PF00528">
    <property type="entry name" value="BPD_transp_1"/>
    <property type="match status" value="1"/>
</dbReference>
<evidence type="ECO:0000256" key="6">
    <source>
        <dbReference type="ARBA" id="ARBA00022692"/>
    </source>
</evidence>
<reference evidence="11 12" key="1">
    <citation type="submission" date="2016-03" db="EMBL/GenBank/DDBJ databases">
        <title>Complete genome sequence of Thermococcus celer.</title>
        <authorList>
            <person name="Oger P.M."/>
        </authorList>
    </citation>
    <scope>NUCLEOTIDE SEQUENCE [LARGE SCALE GENOMIC DNA]</scope>
    <source>
        <strain evidence="11 12">Vu 13</strain>
    </source>
</reference>
<dbReference type="NCBIfam" id="TIGR00974">
    <property type="entry name" value="3a0107s02c"/>
    <property type="match status" value="1"/>
</dbReference>
<feature type="transmembrane region" description="Helical" evidence="9">
    <location>
        <begin position="103"/>
        <end position="125"/>
    </location>
</feature>
<evidence type="ECO:0000256" key="1">
    <source>
        <dbReference type="ARBA" id="ARBA00004651"/>
    </source>
</evidence>
<keyword evidence="12" id="KW-1185">Reference proteome</keyword>
<proteinExistence type="inferred from homology"/>
<keyword evidence="4 9" id="KW-1003">Cell membrane</keyword>
<dbReference type="CDD" id="cd06261">
    <property type="entry name" value="TM_PBP2"/>
    <property type="match status" value="1"/>
</dbReference>
<dbReference type="PANTHER" id="PTHR42922">
    <property type="entry name" value="PHOSPHATE TRANSPORT SYSTEM PERMEASE PROTEIN PSTA"/>
    <property type="match status" value="1"/>
</dbReference>
<dbReference type="OrthoDB" id="11402at2157"/>
<keyword evidence="6 9" id="KW-0812">Transmembrane</keyword>
<protein>
    <recommendedName>
        <fullName evidence="9">Phosphate transport system permease protein PstA</fullName>
    </recommendedName>
</protein>
<keyword evidence="5" id="KW-0592">Phosphate transport</keyword>
<evidence type="ECO:0000256" key="4">
    <source>
        <dbReference type="ARBA" id="ARBA00022475"/>
    </source>
</evidence>
<feature type="transmembrane region" description="Helical" evidence="9">
    <location>
        <begin position="131"/>
        <end position="150"/>
    </location>
</feature>
<dbReference type="PROSITE" id="PS50928">
    <property type="entry name" value="ABC_TM1"/>
    <property type="match status" value="1"/>
</dbReference>
<dbReference type="InterPro" id="IPR005672">
    <property type="entry name" value="Phosphate_PstA"/>
</dbReference>
<evidence type="ECO:0000256" key="7">
    <source>
        <dbReference type="ARBA" id="ARBA00022989"/>
    </source>
</evidence>
<dbReference type="GO" id="GO:0035435">
    <property type="term" value="P:phosphate ion transmembrane transport"/>
    <property type="evidence" value="ECO:0007669"/>
    <property type="project" value="InterPro"/>
</dbReference>
<dbReference type="GO" id="GO:0005315">
    <property type="term" value="F:phosphate transmembrane transporter activity"/>
    <property type="evidence" value="ECO:0007669"/>
    <property type="project" value="InterPro"/>
</dbReference>
<feature type="transmembrane region" description="Helical" evidence="9">
    <location>
        <begin position="63"/>
        <end position="91"/>
    </location>
</feature>
<accession>A0A218P486</accession>
<evidence type="ECO:0000256" key="3">
    <source>
        <dbReference type="ARBA" id="ARBA00022448"/>
    </source>
</evidence>
<name>A0A218P486_THECE</name>
<dbReference type="KEGG" id="tce:A3L02_09095"/>
<dbReference type="GeneID" id="33324918"/>
<evidence type="ECO:0000313" key="11">
    <source>
        <dbReference type="EMBL" id="ASI99705.1"/>
    </source>
</evidence>
<dbReference type="Gene3D" id="1.10.3720.10">
    <property type="entry name" value="MetI-like"/>
    <property type="match status" value="1"/>
</dbReference>
<dbReference type="InterPro" id="IPR000515">
    <property type="entry name" value="MetI-like"/>
</dbReference>
<dbReference type="InterPro" id="IPR051408">
    <property type="entry name" value="Phosphate_transprt_permease"/>
</dbReference>
<dbReference type="RefSeq" id="WP_088863621.1">
    <property type="nucleotide sequence ID" value="NZ_CP014854.1"/>
</dbReference>
<dbReference type="GO" id="GO:0005886">
    <property type="term" value="C:plasma membrane"/>
    <property type="evidence" value="ECO:0007669"/>
    <property type="project" value="UniProtKB-SubCell"/>
</dbReference>
<keyword evidence="8 9" id="KW-0472">Membrane</keyword>
<feature type="transmembrane region" description="Helical" evidence="9">
    <location>
        <begin position="12"/>
        <end position="33"/>
    </location>
</feature>
<dbReference type="PANTHER" id="PTHR42922:SF1">
    <property type="entry name" value="PHOSPHATE TRANSPORT SYSTEM PERMEASE PROTEIN PSTA"/>
    <property type="match status" value="1"/>
</dbReference>
<feature type="transmembrane region" description="Helical" evidence="9">
    <location>
        <begin position="190"/>
        <end position="210"/>
    </location>
</feature>
<dbReference type="AlphaFoldDB" id="A0A218P486"/>
<comment type="similarity">
    <text evidence="2 9">Belongs to the binding-protein-dependent transport system permease family. CysTW subfamily.</text>
</comment>
<dbReference type="EMBL" id="CP014854">
    <property type="protein sequence ID" value="ASI99705.1"/>
    <property type="molecule type" value="Genomic_DNA"/>
</dbReference>
<dbReference type="InterPro" id="IPR035906">
    <property type="entry name" value="MetI-like_sf"/>
</dbReference>
<evidence type="ECO:0000259" key="10">
    <source>
        <dbReference type="PROSITE" id="PS50928"/>
    </source>
</evidence>
<evidence type="ECO:0000256" key="2">
    <source>
        <dbReference type="ARBA" id="ARBA00007069"/>
    </source>
</evidence>
<evidence type="ECO:0000313" key="12">
    <source>
        <dbReference type="Proteomes" id="UP000197156"/>
    </source>
</evidence>
<keyword evidence="7 9" id="KW-1133">Transmembrane helix</keyword>
<organism evidence="11 12">
    <name type="scientific">Thermococcus celer Vu 13 = JCM 8558</name>
    <dbReference type="NCBI Taxonomy" id="1293037"/>
    <lineage>
        <taxon>Archaea</taxon>
        <taxon>Methanobacteriati</taxon>
        <taxon>Methanobacteriota</taxon>
        <taxon>Thermococci</taxon>
        <taxon>Thermococcales</taxon>
        <taxon>Thermococcaceae</taxon>
        <taxon>Thermococcus</taxon>
    </lineage>
</organism>
<keyword evidence="3" id="KW-0813">Transport</keyword>
<sequence>MFSFDRKLKEKFFLGLTGSLALLAVLPLFHIIYTVTMNGLSTLLAGGTTFITGSLEEGGIGPAIAGTFILTFLSSIIGVPLAIIVGIYAYENPKSTIGRWTKSLLEIMMEFPTILVGVFVMQLVVVPMGTYSAVAGALALAIILMPYVAIYTHEAMRRIPFTYREAGYALGLTRINVLFRLLAPMAKRGILTGVLIGMAKAAGETAPLLFTAGGLYESYPSSIARPVGAVPLLIYQLVQSPSRADHEMAWGASLVLLLIFLAVFVPLRLSLKEVKL</sequence>
<evidence type="ECO:0000256" key="8">
    <source>
        <dbReference type="ARBA" id="ARBA00023136"/>
    </source>
</evidence>
<gene>
    <name evidence="11" type="ORF">A3L02_09095</name>
</gene>
<evidence type="ECO:0000256" key="5">
    <source>
        <dbReference type="ARBA" id="ARBA00022592"/>
    </source>
</evidence>
<feature type="transmembrane region" description="Helical" evidence="9">
    <location>
        <begin position="248"/>
        <end position="267"/>
    </location>
</feature>
<comment type="subcellular location">
    <subcellularLocation>
        <location evidence="1 9">Cell membrane</location>
        <topology evidence="1 9">Multi-pass membrane protein</topology>
    </subcellularLocation>
</comment>
<dbReference type="SUPFAM" id="SSF161098">
    <property type="entry name" value="MetI-like"/>
    <property type="match status" value="1"/>
</dbReference>